<dbReference type="Gene3D" id="3.30.70.250">
    <property type="entry name" value="Malonyl-CoA ACP transacylase, ACP-binding"/>
    <property type="match status" value="1"/>
</dbReference>
<evidence type="ECO:0000259" key="5">
    <source>
        <dbReference type="PROSITE" id="PS52004"/>
    </source>
</evidence>
<dbReference type="Gene3D" id="3.40.366.10">
    <property type="entry name" value="Malonyl-Coenzyme A Acyl Carrier Protein, domain 2"/>
    <property type="match status" value="1"/>
</dbReference>
<keyword evidence="2" id="KW-0597">Phosphoprotein</keyword>
<dbReference type="InterPro" id="IPR009081">
    <property type="entry name" value="PP-bd_ACP"/>
</dbReference>
<dbReference type="Pfam" id="PF02801">
    <property type="entry name" value="Ketoacyl-synt_C"/>
    <property type="match status" value="1"/>
</dbReference>
<dbReference type="SMART" id="SM00825">
    <property type="entry name" value="PKS_KS"/>
    <property type="match status" value="1"/>
</dbReference>
<dbReference type="InterPro" id="IPR036736">
    <property type="entry name" value="ACP-like_sf"/>
</dbReference>
<dbReference type="InterPro" id="IPR032821">
    <property type="entry name" value="PKS_assoc"/>
</dbReference>
<keyword evidence="1" id="KW-0596">Phosphopantetheine</keyword>
<feature type="domain" description="Ketosynthase family 3 (KS3)" evidence="5">
    <location>
        <begin position="5"/>
        <end position="442"/>
    </location>
</feature>
<dbReference type="RefSeq" id="WP_279650115.1">
    <property type="nucleotide sequence ID" value="NZ_CP122539.1"/>
</dbReference>
<dbReference type="PROSITE" id="PS52004">
    <property type="entry name" value="KS3_2"/>
    <property type="match status" value="1"/>
</dbReference>
<dbReference type="SMART" id="SM00827">
    <property type="entry name" value="PKS_AT"/>
    <property type="match status" value="1"/>
</dbReference>
<evidence type="ECO:0000259" key="4">
    <source>
        <dbReference type="PROSITE" id="PS50075"/>
    </source>
</evidence>
<dbReference type="InterPro" id="IPR014043">
    <property type="entry name" value="Acyl_transferase_dom"/>
</dbReference>
<feature type="domain" description="Carrier" evidence="4">
    <location>
        <begin position="1383"/>
        <end position="1458"/>
    </location>
</feature>
<dbReference type="Gene3D" id="3.40.47.10">
    <property type="match status" value="1"/>
</dbReference>
<organism evidence="6 7">
    <name type="scientific">Tenacibaculum tangerinum</name>
    <dbReference type="NCBI Taxonomy" id="3038772"/>
    <lineage>
        <taxon>Bacteria</taxon>
        <taxon>Pseudomonadati</taxon>
        <taxon>Bacteroidota</taxon>
        <taxon>Flavobacteriia</taxon>
        <taxon>Flavobacteriales</taxon>
        <taxon>Flavobacteriaceae</taxon>
        <taxon>Tenacibaculum</taxon>
    </lineage>
</organism>
<dbReference type="Gene3D" id="3.40.50.720">
    <property type="entry name" value="NAD(P)-binding Rossmann-like Domain"/>
    <property type="match status" value="1"/>
</dbReference>
<dbReference type="SUPFAM" id="SSF55048">
    <property type="entry name" value="Probable ACP-binding domain of malonyl-CoA ACP transacylase"/>
    <property type="match status" value="1"/>
</dbReference>
<sequence>MKDLRKQVAVIGYSGKFASAGSLEEYSKIIMNGERATTNFSKEAIIKEGVSEEIVSSADYKPISGYFPDVDKFDANFFKFSNREAEIMDPQFRLFLQESYHALENSGYINKTNSVKCGVFASCGMALYSGKNRNTYFKNNVEHHKEVLESVDSVKVKLLNDKDYLATLLSYTLNLRGPGLTIQTACSSSLVALSTAVKSVRYGDCDIALAGGASVHTPRKCGYQYYEGGIYSPSGKCNPFSSDSDGIIGGNGVGVVVLKRLDKALEDNDTICGVIKGVSVNNDGAKKVSFTAPSIEGQQENIENAIEDAGISSNEIGYVEAHGTGTKMGDPIEITALTNAFQSKGKNVNSQFCSLGSVKANLGHLDTSAGIAAFIKCLLLIKEKKQPLLTGYEKPNPFINLKNTPFHINKETKEWESSEKPRVCLIASLGAGGTNAHVILSEYDSTEKEKSTTKSNYFPLFISAKSEKSLKDYALLYKEYLKQDIDFREICINSILCKEHFDHRLSIPVESKENAIKKIDYFLSQKYSVNTQYYKQTKKVKQSVVVAFTGQGSQFVGMGKTFYDSFPLFKEILHTFEKLFYDKRKESLLELMFNGPEENLTLTENAQPAIFAFEFALYKLWESFGLKPKTLLGHSVGEYTAAAVSGVFTMEEGFKLIMQRASIMGGLEKNGAMAAVFLPLETLLETLSKLKLNINIAAENTEKSIVVSGHEKDILFFEKWCKEQEITIKKLKVSNAFHSYLMKPAMEQLREKWKNKKLKKPKLQLISNLTGLPATDSIATVDYWLEHLMNSVKFHKSIEYLVNKKNQIFFELGPKPVLSNFINDSFEQAETIFCSKSIHGSHDFKKAIGKCVLLGLDLNFYKIYGAKSFKKLLLPNYPFEKKSFWLPSKNNKQDQNNIFEIDWNTKSISINNREKNIETNTLWVLFGDDKNPLSIKINESLTAQKNAVIHYKTPQDKEEIQATINSLKAEQGGMETKVVFVPNKELPFTEQAFFLTTLMGQLDAELEGGKAVDFHYVFDNNTAETTTDSQKSISHALTGIVKSAQYELENLHCYITEIASLNANQEIINFIHRADSSDKKRFYERMINNNVAAPQLKNISFHENSFLLPTEIRKCMILGGLGEIGLYLAEKMLKEKTVEKIVLIGRSAPNEEIINKIEQWNKDDKKIEYYLCDITIEDEVRELINKTNGIANSLDLLIHLAGKLSDGVVKNMNYQKIKNVVSPKVTGLLNMMQVCTPKRVLFFSSVASAFGAAGQSNYAAANAFLDDYSKILRNSGIKATSISWGAWKNIGMASRGVAGKSLNEAYKITNEEAYKLMLGALNDNSHHLIINKFSDNILSEISDNKNLNEIGKQFWSSHYTGQTKKDANTTINLDGLSSHEKEVLITKEVIQEVKNVLGINENKHLQEDQSFHNLGVDSLTLIQLKNLLNKKLPVKLTIGDFYSNSSVTALALCILEKTAPIKEEVIEKEKVSEELEISDKDYLIDLLEKELFE</sequence>
<proteinExistence type="predicted"/>
<dbReference type="SUPFAM" id="SSF51735">
    <property type="entry name" value="NAD(P)-binding Rossmann-fold domains"/>
    <property type="match status" value="1"/>
</dbReference>
<dbReference type="Proteomes" id="UP001232001">
    <property type="component" value="Chromosome"/>
</dbReference>
<protein>
    <submittedName>
        <fullName evidence="6">SDR family NAD(P)-dependent oxidoreductase</fullName>
    </submittedName>
</protein>
<evidence type="ECO:0000313" key="7">
    <source>
        <dbReference type="Proteomes" id="UP001232001"/>
    </source>
</evidence>
<dbReference type="CDD" id="cd00833">
    <property type="entry name" value="PKS"/>
    <property type="match status" value="1"/>
</dbReference>
<dbReference type="SMART" id="SM00822">
    <property type="entry name" value="PKS_KR"/>
    <property type="match status" value="1"/>
</dbReference>
<dbReference type="SUPFAM" id="SSF53901">
    <property type="entry name" value="Thiolase-like"/>
    <property type="match status" value="1"/>
</dbReference>
<accession>A0ABY8L2L9</accession>
<gene>
    <name evidence="6" type="ORF">P8625_08885</name>
</gene>
<dbReference type="SUPFAM" id="SSF47336">
    <property type="entry name" value="ACP-like"/>
    <property type="match status" value="1"/>
</dbReference>
<dbReference type="InterPro" id="IPR001227">
    <property type="entry name" value="Ac_transferase_dom_sf"/>
</dbReference>
<dbReference type="InterPro" id="IPR014031">
    <property type="entry name" value="Ketoacyl_synth_C"/>
</dbReference>
<dbReference type="Pfam" id="PF00698">
    <property type="entry name" value="Acyl_transf_1"/>
    <property type="match status" value="1"/>
</dbReference>
<dbReference type="InterPro" id="IPR050091">
    <property type="entry name" value="PKS_NRPS_Biosynth_Enz"/>
</dbReference>
<keyword evidence="7" id="KW-1185">Reference proteome</keyword>
<name>A0ABY8L2L9_9FLAO</name>
<dbReference type="SUPFAM" id="SSF52151">
    <property type="entry name" value="FabD/lysophospholipase-like"/>
    <property type="match status" value="1"/>
</dbReference>
<dbReference type="SMART" id="SM00823">
    <property type="entry name" value="PKS_PP"/>
    <property type="match status" value="1"/>
</dbReference>
<evidence type="ECO:0000256" key="3">
    <source>
        <dbReference type="ARBA" id="ARBA00022679"/>
    </source>
</evidence>
<dbReference type="InterPro" id="IPR013968">
    <property type="entry name" value="PKS_KR"/>
</dbReference>
<dbReference type="InterPro" id="IPR036291">
    <property type="entry name" value="NAD(P)-bd_dom_sf"/>
</dbReference>
<dbReference type="InterPro" id="IPR016036">
    <property type="entry name" value="Malonyl_transacylase_ACP-bd"/>
</dbReference>
<evidence type="ECO:0000313" key="6">
    <source>
        <dbReference type="EMBL" id="WGH74234.1"/>
    </source>
</evidence>
<dbReference type="InterPro" id="IPR014030">
    <property type="entry name" value="Ketoacyl_synth_N"/>
</dbReference>
<dbReference type="Gene3D" id="1.10.1240.100">
    <property type="match status" value="1"/>
</dbReference>
<dbReference type="InterPro" id="IPR020806">
    <property type="entry name" value="PKS_PP-bd"/>
</dbReference>
<dbReference type="Pfam" id="PF16197">
    <property type="entry name" value="KAsynt_C_assoc"/>
    <property type="match status" value="1"/>
</dbReference>
<dbReference type="InterPro" id="IPR016039">
    <property type="entry name" value="Thiolase-like"/>
</dbReference>
<dbReference type="Pfam" id="PF08659">
    <property type="entry name" value="KR"/>
    <property type="match status" value="1"/>
</dbReference>
<dbReference type="Pfam" id="PF00109">
    <property type="entry name" value="ketoacyl-synt"/>
    <property type="match status" value="1"/>
</dbReference>
<keyword evidence="3" id="KW-0808">Transferase</keyword>
<dbReference type="PANTHER" id="PTHR43775">
    <property type="entry name" value="FATTY ACID SYNTHASE"/>
    <property type="match status" value="1"/>
</dbReference>
<dbReference type="EMBL" id="CP122539">
    <property type="protein sequence ID" value="WGH74234.1"/>
    <property type="molecule type" value="Genomic_DNA"/>
</dbReference>
<evidence type="ECO:0000256" key="2">
    <source>
        <dbReference type="ARBA" id="ARBA00022553"/>
    </source>
</evidence>
<dbReference type="PROSITE" id="PS50075">
    <property type="entry name" value="CARRIER"/>
    <property type="match status" value="1"/>
</dbReference>
<dbReference type="Pfam" id="PF00550">
    <property type="entry name" value="PP-binding"/>
    <property type="match status" value="1"/>
</dbReference>
<dbReference type="InterPro" id="IPR057326">
    <property type="entry name" value="KR_dom"/>
</dbReference>
<dbReference type="InterPro" id="IPR016035">
    <property type="entry name" value="Acyl_Trfase/lysoPLipase"/>
</dbReference>
<reference evidence="6 7" key="1">
    <citation type="submission" date="2023-04" db="EMBL/GenBank/DDBJ databases">
        <title>Tenacibaculum tangerinum sp. nov., isolated from sea tidal flat of South Korea.</title>
        <authorList>
            <person name="Lee S.H."/>
            <person name="Kim J.-J."/>
        </authorList>
    </citation>
    <scope>NUCLEOTIDE SEQUENCE [LARGE SCALE GENOMIC DNA]</scope>
    <source>
        <strain evidence="6 7">GRR-S3-23</strain>
    </source>
</reference>
<dbReference type="InterPro" id="IPR020841">
    <property type="entry name" value="PKS_Beta-ketoAc_synthase_dom"/>
</dbReference>
<dbReference type="Gene3D" id="1.10.1200.10">
    <property type="entry name" value="ACP-like"/>
    <property type="match status" value="1"/>
</dbReference>
<dbReference type="PANTHER" id="PTHR43775:SF37">
    <property type="entry name" value="SI:DKEY-61P9.11"/>
    <property type="match status" value="1"/>
</dbReference>
<evidence type="ECO:0000256" key="1">
    <source>
        <dbReference type="ARBA" id="ARBA00022450"/>
    </source>
</evidence>